<dbReference type="PROSITE" id="PS00197">
    <property type="entry name" value="2FE2S_FER_1"/>
    <property type="match status" value="1"/>
</dbReference>
<dbReference type="Pfam" id="PF01799">
    <property type="entry name" value="Fer2_2"/>
    <property type="match status" value="1"/>
</dbReference>
<dbReference type="OrthoDB" id="7915399at2"/>
<dbReference type="FunFam" id="3.10.20.30:FF:000020">
    <property type="entry name" value="Xanthine dehydrogenase iron-sulfur subunit"/>
    <property type="match status" value="1"/>
</dbReference>
<gene>
    <name evidence="7" type="ORF">FPY71_03480</name>
</gene>
<dbReference type="SUPFAM" id="SSF54292">
    <property type="entry name" value="2Fe-2S ferredoxin-like"/>
    <property type="match status" value="1"/>
</dbReference>
<evidence type="ECO:0000256" key="1">
    <source>
        <dbReference type="ARBA" id="ARBA00022714"/>
    </source>
</evidence>
<dbReference type="InterPro" id="IPR036010">
    <property type="entry name" value="2Fe-2S_ferredoxin-like_sf"/>
</dbReference>
<dbReference type="InterPro" id="IPR006058">
    <property type="entry name" value="2Fe2S_fd_BS"/>
</dbReference>
<dbReference type="Gene3D" id="1.10.150.120">
    <property type="entry name" value="[2Fe-2S]-binding domain"/>
    <property type="match status" value="1"/>
</dbReference>
<sequence>MKMPVELTVNGERIADLVEPRTSLADFLRDRLRLTGTHTGCEMGVCGACMVLLNEQPVNSCLVLAVQAANEEIQTIEGLAEQGLLRDLQTSFHERNALQCGYCTSGMLISAHALLLREAVPDRESIRAALSGNYCRCTGYEAIVDAIAATATQRQQAARGAA</sequence>
<keyword evidence="1" id="KW-0001">2Fe-2S</keyword>
<dbReference type="GO" id="GO:0016491">
    <property type="term" value="F:oxidoreductase activity"/>
    <property type="evidence" value="ECO:0007669"/>
    <property type="project" value="UniProtKB-KW"/>
</dbReference>
<dbReference type="InterPro" id="IPR012675">
    <property type="entry name" value="Beta-grasp_dom_sf"/>
</dbReference>
<feature type="domain" description="2Fe-2S ferredoxin-type" evidence="6">
    <location>
        <begin position="3"/>
        <end position="79"/>
    </location>
</feature>
<dbReference type="EMBL" id="VTWH01000001">
    <property type="protein sequence ID" value="KAA0972188.1"/>
    <property type="molecule type" value="Genomic_DNA"/>
</dbReference>
<dbReference type="Proteomes" id="UP000324738">
    <property type="component" value="Unassembled WGS sequence"/>
</dbReference>
<dbReference type="RefSeq" id="WP_149297668.1">
    <property type="nucleotide sequence ID" value="NZ_VTWH01000001.1"/>
</dbReference>
<evidence type="ECO:0000256" key="3">
    <source>
        <dbReference type="ARBA" id="ARBA00023002"/>
    </source>
</evidence>
<evidence type="ECO:0000256" key="2">
    <source>
        <dbReference type="ARBA" id="ARBA00022723"/>
    </source>
</evidence>
<organism evidence="7 8">
    <name type="scientific">Aureimonas fodinaquatilis</name>
    <dbReference type="NCBI Taxonomy" id="2565783"/>
    <lineage>
        <taxon>Bacteria</taxon>
        <taxon>Pseudomonadati</taxon>
        <taxon>Pseudomonadota</taxon>
        <taxon>Alphaproteobacteria</taxon>
        <taxon>Hyphomicrobiales</taxon>
        <taxon>Aurantimonadaceae</taxon>
        <taxon>Aureimonas</taxon>
    </lineage>
</organism>
<protein>
    <submittedName>
        <fullName evidence="7">(2Fe-2S)-binding protein</fullName>
    </submittedName>
</protein>
<dbReference type="SUPFAM" id="SSF47741">
    <property type="entry name" value="CO dehydrogenase ISP C-domain like"/>
    <property type="match status" value="1"/>
</dbReference>
<keyword evidence="2" id="KW-0479">Metal-binding</keyword>
<dbReference type="GO" id="GO:0051537">
    <property type="term" value="F:2 iron, 2 sulfur cluster binding"/>
    <property type="evidence" value="ECO:0007669"/>
    <property type="project" value="UniProtKB-KW"/>
</dbReference>
<dbReference type="Pfam" id="PF00111">
    <property type="entry name" value="Fer2"/>
    <property type="match status" value="1"/>
</dbReference>
<dbReference type="PANTHER" id="PTHR44379:SF8">
    <property type="entry name" value="XANTHINE DEHYDROGENASE IRON-SULFUR-BINDING SUBUNIT XDHC-RELATED"/>
    <property type="match status" value="1"/>
</dbReference>
<evidence type="ECO:0000313" key="8">
    <source>
        <dbReference type="Proteomes" id="UP000324738"/>
    </source>
</evidence>
<keyword evidence="8" id="KW-1185">Reference proteome</keyword>
<keyword evidence="5" id="KW-0411">Iron-sulfur</keyword>
<dbReference type="InterPro" id="IPR002888">
    <property type="entry name" value="2Fe-2S-bd"/>
</dbReference>
<dbReference type="PROSITE" id="PS51085">
    <property type="entry name" value="2FE2S_FER_2"/>
    <property type="match status" value="1"/>
</dbReference>
<keyword evidence="3" id="KW-0560">Oxidoreductase</keyword>
<dbReference type="InterPro" id="IPR001041">
    <property type="entry name" value="2Fe-2S_ferredoxin-type"/>
</dbReference>
<evidence type="ECO:0000256" key="5">
    <source>
        <dbReference type="ARBA" id="ARBA00023014"/>
    </source>
</evidence>
<dbReference type="CDD" id="cd00207">
    <property type="entry name" value="fer2"/>
    <property type="match status" value="1"/>
</dbReference>
<dbReference type="InterPro" id="IPR036884">
    <property type="entry name" value="2Fe-2S-bd_dom_sf"/>
</dbReference>
<evidence type="ECO:0000259" key="6">
    <source>
        <dbReference type="PROSITE" id="PS51085"/>
    </source>
</evidence>
<evidence type="ECO:0000256" key="4">
    <source>
        <dbReference type="ARBA" id="ARBA00023004"/>
    </source>
</evidence>
<name>A0A5B0E0N6_9HYPH</name>
<dbReference type="GO" id="GO:0046872">
    <property type="term" value="F:metal ion binding"/>
    <property type="evidence" value="ECO:0007669"/>
    <property type="project" value="UniProtKB-KW"/>
</dbReference>
<dbReference type="PANTHER" id="PTHR44379">
    <property type="entry name" value="OXIDOREDUCTASE WITH IRON-SULFUR SUBUNIT"/>
    <property type="match status" value="1"/>
</dbReference>
<comment type="caution">
    <text evidence="7">The sequence shown here is derived from an EMBL/GenBank/DDBJ whole genome shotgun (WGS) entry which is preliminary data.</text>
</comment>
<dbReference type="InterPro" id="IPR051452">
    <property type="entry name" value="Diverse_Oxidoreductases"/>
</dbReference>
<evidence type="ECO:0000313" key="7">
    <source>
        <dbReference type="EMBL" id="KAA0972188.1"/>
    </source>
</evidence>
<dbReference type="Gene3D" id="3.10.20.30">
    <property type="match status" value="1"/>
</dbReference>
<dbReference type="AlphaFoldDB" id="A0A5B0E0N6"/>
<keyword evidence="4" id="KW-0408">Iron</keyword>
<proteinExistence type="predicted"/>
<reference evidence="7 8" key="1">
    <citation type="submission" date="2019-08" db="EMBL/GenBank/DDBJ databases">
        <title>Aureimonas fodiniaquatilis sp. nov., isolated from a coal mine wastewater.</title>
        <authorList>
            <person name="Kim W."/>
        </authorList>
    </citation>
    <scope>NUCLEOTIDE SEQUENCE [LARGE SCALE GENOMIC DNA]</scope>
    <source>
        <strain evidence="7 8">CAU 1482</strain>
    </source>
</reference>
<accession>A0A5B0E0N6</accession>